<dbReference type="PANTHER" id="PTHR31286">
    <property type="entry name" value="GLYCINE-RICH CELL WALL STRUCTURAL PROTEIN 1.8-LIKE"/>
    <property type="match status" value="1"/>
</dbReference>
<organism evidence="1 2">
    <name type="scientific">Gossypium trilobum</name>
    <dbReference type="NCBI Taxonomy" id="34281"/>
    <lineage>
        <taxon>Eukaryota</taxon>
        <taxon>Viridiplantae</taxon>
        <taxon>Streptophyta</taxon>
        <taxon>Embryophyta</taxon>
        <taxon>Tracheophyta</taxon>
        <taxon>Spermatophyta</taxon>
        <taxon>Magnoliopsida</taxon>
        <taxon>eudicotyledons</taxon>
        <taxon>Gunneridae</taxon>
        <taxon>Pentapetalae</taxon>
        <taxon>rosids</taxon>
        <taxon>malvids</taxon>
        <taxon>Malvales</taxon>
        <taxon>Malvaceae</taxon>
        <taxon>Malvoideae</taxon>
        <taxon>Gossypium</taxon>
    </lineage>
</organism>
<feature type="non-terminal residue" evidence="1">
    <location>
        <position position="116"/>
    </location>
</feature>
<dbReference type="EMBL" id="JABEZW010000006">
    <property type="protein sequence ID" value="MBA0766574.1"/>
    <property type="molecule type" value="Genomic_DNA"/>
</dbReference>
<comment type="caution">
    <text evidence="1">The sequence shown here is derived from an EMBL/GenBank/DDBJ whole genome shotgun (WGS) entry which is preliminary data.</text>
</comment>
<dbReference type="InterPro" id="IPR040256">
    <property type="entry name" value="At4g02000-like"/>
</dbReference>
<gene>
    <name evidence="1" type="ORF">Gotri_015604</name>
</gene>
<keyword evidence="2" id="KW-1185">Reference proteome</keyword>
<reference evidence="1 2" key="1">
    <citation type="journal article" date="2019" name="Genome Biol. Evol.">
        <title>Insights into the evolution of the New World diploid cottons (Gossypium, subgenus Houzingenia) based on genome sequencing.</title>
        <authorList>
            <person name="Grover C.E."/>
            <person name="Arick M.A. 2nd"/>
            <person name="Thrash A."/>
            <person name="Conover J.L."/>
            <person name="Sanders W.S."/>
            <person name="Peterson D.G."/>
            <person name="Frelichowski J.E."/>
            <person name="Scheffler J.A."/>
            <person name="Scheffler B.E."/>
            <person name="Wendel J.F."/>
        </authorList>
    </citation>
    <scope>NUCLEOTIDE SEQUENCE [LARGE SCALE GENOMIC DNA]</scope>
    <source>
        <strain evidence="1">8</strain>
        <tissue evidence="1">Leaf</tissue>
    </source>
</reference>
<protein>
    <recommendedName>
        <fullName evidence="3">DUF4283 domain-containing protein</fullName>
    </recommendedName>
</protein>
<sequence length="116" mass="13585">IRYVHNRDKRNATENAAATFTKECVNFVELKEGVIQVKFGAIEDRTRILNLSPWLFDQCLFAMLPYVKDQDLDTYAFNISPFWLRIFNIPLVYMDRQVAIDVGKAIGKLLQKEQER</sequence>
<evidence type="ECO:0000313" key="1">
    <source>
        <dbReference type="EMBL" id="MBA0766574.1"/>
    </source>
</evidence>
<dbReference type="AlphaFoldDB" id="A0A7J9E1D0"/>
<proteinExistence type="predicted"/>
<evidence type="ECO:0000313" key="2">
    <source>
        <dbReference type="Proteomes" id="UP000593568"/>
    </source>
</evidence>
<accession>A0A7J9E1D0</accession>
<dbReference type="Proteomes" id="UP000593568">
    <property type="component" value="Unassembled WGS sequence"/>
</dbReference>
<evidence type="ECO:0008006" key="3">
    <source>
        <dbReference type="Google" id="ProtNLM"/>
    </source>
</evidence>
<dbReference type="PANTHER" id="PTHR31286:SF178">
    <property type="entry name" value="DUF4283 DOMAIN-CONTAINING PROTEIN"/>
    <property type="match status" value="1"/>
</dbReference>
<name>A0A7J9E1D0_9ROSI</name>